<name>A0ABM7F216_9ACTN</name>
<gene>
    <name evidence="1" type="ORF">SGFS_019640</name>
</gene>
<dbReference type="Proteomes" id="UP001321542">
    <property type="component" value="Chromosome"/>
</dbReference>
<keyword evidence="2" id="KW-1185">Reference proteome</keyword>
<organism evidence="1 2">
    <name type="scientific">Streptomyces graminofaciens</name>
    <dbReference type="NCBI Taxonomy" id="68212"/>
    <lineage>
        <taxon>Bacteria</taxon>
        <taxon>Bacillati</taxon>
        <taxon>Actinomycetota</taxon>
        <taxon>Actinomycetes</taxon>
        <taxon>Kitasatosporales</taxon>
        <taxon>Streptomycetaceae</taxon>
        <taxon>Streptomyces</taxon>
    </lineage>
</organism>
<dbReference type="EMBL" id="AP018448">
    <property type="protein sequence ID" value="BBC30670.1"/>
    <property type="molecule type" value="Genomic_DNA"/>
</dbReference>
<evidence type="ECO:0000313" key="2">
    <source>
        <dbReference type="Proteomes" id="UP001321542"/>
    </source>
</evidence>
<reference evidence="1 2" key="1">
    <citation type="journal article" date="2010" name="ChemBioChem">
        <title>Cloning and characterization of the biosynthetic gene cluster of 16-membered macrolide antibiotic FD-891: involvement of a dual functional cytochrome P450 monooxygenase catalyzing epoxidation and hydroxylation.</title>
        <authorList>
            <person name="Kudo F."/>
            <person name="Motegi A."/>
            <person name="Mizoue K."/>
            <person name="Eguchi T."/>
        </authorList>
    </citation>
    <scope>NUCLEOTIDE SEQUENCE [LARGE SCALE GENOMIC DNA]</scope>
    <source>
        <strain evidence="1 2">A-8890</strain>
    </source>
</reference>
<protein>
    <submittedName>
        <fullName evidence="1">Uncharacterized protein</fullName>
    </submittedName>
</protein>
<evidence type="ECO:0000313" key="1">
    <source>
        <dbReference type="EMBL" id="BBC30670.1"/>
    </source>
</evidence>
<accession>A0ABM7F216</accession>
<sequence length="191" mass="21254">MSKNPGQGPSAAVAPTQDKVLSTRDELANRLIRELADWRTWDAYRKRYLWDEYNDGITDPDPCELRLVDLVVPTPLQHPFVAALLQELGEYAAEYATEDPAAVKAVAVYDSWAPQQPKRVVRIHGGWWSLITRYPRADPNEVGPAVVLMDGIIDAHDISPAPALPGYLETIMAAAPERGRPVPDEPDAWFT</sequence>
<reference evidence="1 2" key="2">
    <citation type="journal article" date="2023" name="ChemBioChem">
        <title>Acyltransferase Domain Exchange between Two Independent Type I Polyketide Synthases in the Same Producer Strain of Macrolide Antibiotics.</title>
        <authorList>
            <person name="Kudo F."/>
            <person name="Kishikawa K."/>
            <person name="Tsuboi K."/>
            <person name="Kido T."/>
            <person name="Usui T."/>
            <person name="Hashimoto J."/>
            <person name="Shin-Ya K."/>
            <person name="Miyanaga A."/>
            <person name="Eguchi T."/>
        </authorList>
    </citation>
    <scope>NUCLEOTIDE SEQUENCE [LARGE SCALE GENOMIC DNA]</scope>
    <source>
        <strain evidence="1 2">A-8890</strain>
    </source>
</reference>
<proteinExistence type="predicted"/>